<feature type="compositionally biased region" description="Basic residues" evidence="5">
    <location>
        <begin position="174"/>
        <end position="186"/>
    </location>
</feature>
<evidence type="ECO:0000256" key="2">
    <source>
        <dbReference type="ARBA" id="ARBA00022723"/>
    </source>
</evidence>
<gene>
    <name evidence="7" type="ORF">DAPPUDRAFT_228773</name>
</gene>
<dbReference type="Pfam" id="PF13771">
    <property type="entry name" value="zf-HC5HC2H"/>
    <property type="match status" value="1"/>
</dbReference>
<dbReference type="PANTHER" id="PTHR14955:SF4">
    <property type="entry name" value="PHD-TYPE DOMAIN-CONTAINING PROTEIN"/>
    <property type="match status" value="1"/>
</dbReference>
<dbReference type="EMBL" id="GL732642">
    <property type="protein sequence ID" value="EFX69125.1"/>
    <property type="molecule type" value="Genomic_DNA"/>
</dbReference>
<feature type="region of interest" description="Disordered" evidence="5">
    <location>
        <begin position="89"/>
        <end position="126"/>
    </location>
</feature>
<keyword evidence="3" id="KW-0863">Zinc-finger</keyword>
<feature type="compositionally biased region" description="Basic residues" evidence="5">
    <location>
        <begin position="366"/>
        <end position="378"/>
    </location>
</feature>
<dbReference type="InterPro" id="IPR052440">
    <property type="entry name" value="Trans_Reg/Chrom_Remod"/>
</dbReference>
<dbReference type="STRING" id="6669.E9HGN0"/>
<organism evidence="7 8">
    <name type="scientific">Daphnia pulex</name>
    <name type="common">Water flea</name>
    <dbReference type="NCBI Taxonomy" id="6669"/>
    <lineage>
        <taxon>Eukaryota</taxon>
        <taxon>Metazoa</taxon>
        <taxon>Ecdysozoa</taxon>
        <taxon>Arthropoda</taxon>
        <taxon>Crustacea</taxon>
        <taxon>Branchiopoda</taxon>
        <taxon>Diplostraca</taxon>
        <taxon>Cladocera</taxon>
        <taxon>Anomopoda</taxon>
        <taxon>Daphniidae</taxon>
        <taxon>Daphnia</taxon>
    </lineage>
</organism>
<evidence type="ECO:0000259" key="6">
    <source>
        <dbReference type="PROSITE" id="PS51805"/>
    </source>
</evidence>
<evidence type="ECO:0000313" key="8">
    <source>
        <dbReference type="Proteomes" id="UP000000305"/>
    </source>
</evidence>
<dbReference type="HOGENOM" id="CLU_542127_0_0_1"/>
<feature type="region of interest" description="Disordered" evidence="5">
    <location>
        <begin position="350"/>
        <end position="380"/>
    </location>
</feature>
<dbReference type="KEGG" id="dpx:DAPPUDRAFT_228773"/>
<name>E9HGN0_DAPPU</name>
<keyword evidence="8" id="KW-1185">Reference proteome</keyword>
<evidence type="ECO:0000256" key="5">
    <source>
        <dbReference type="SAM" id="MobiDB-lite"/>
    </source>
</evidence>
<reference evidence="7 8" key="1">
    <citation type="journal article" date="2011" name="Science">
        <title>The ecoresponsive genome of Daphnia pulex.</title>
        <authorList>
            <person name="Colbourne J.K."/>
            <person name="Pfrender M.E."/>
            <person name="Gilbert D."/>
            <person name="Thomas W.K."/>
            <person name="Tucker A."/>
            <person name="Oakley T.H."/>
            <person name="Tokishita S."/>
            <person name="Aerts A."/>
            <person name="Arnold G.J."/>
            <person name="Basu M.K."/>
            <person name="Bauer D.J."/>
            <person name="Caceres C.E."/>
            <person name="Carmel L."/>
            <person name="Casola C."/>
            <person name="Choi J.H."/>
            <person name="Detter J.C."/>
            <person name="Dong Q."/>
            <person name="Dusheyko S."/>
            <person name="Eads B.D."/>
            <person name="Frohlich T."/>
            <person name="Geiler-Samerotte K.A."/>
            <person name="Gerlach D."/>
            <person name="Hatcher P."/>
            <person name="Jogdeo S."/>
            <person name="Krijgsveld J."/>
            <person name="Kriventseva E.V."/>
            <person name="Kultz D."/>
            <person name="Laforsch C."/>
            <person name="Lindquist E."/>
            <person name="Lopez J."/>
            <person name="Manak J.R."/>
            <person name="Muller J."/>
            <person name="Pangilinan J."/>
            <person name="Patwardhan R.P."/>
            <person name="Pitluck S."/>
            <person name="Pritham E.J."/>
            <person name="Rechtsteiner A."/>
            <person name="Rho M."/>
            <person name="Rogozin I.B."/>
            <person name="Sakarya O."/>
            <person name="Salamov A."/>
            <person name="Schaack S."/>
            <person name="Shapiro H."/>
            <person name="Shiga Y."/>
            <person name="Skalitzky C."/>
            <person name="Smith Z."/>
            <person name="Souvorov A."/>
            <person name="Sung W."/>
            <person name="Tang Z."/>
            <person name="Tsuchiya D."/>
            <person name="Tu H."/>
            <person name="Vos H."/>
            <person name="Wang M."/>
            <person name="Wolf Y.I."/>
            <person name="Yamagata H."/>
            <person name="Yamada T."/>
            <person name="Ye Y."/>
            <person name="Shaw J.R."/>
            <person name="Andrews J."/>
            <person name="Crease T.J."/>
            <person name="Tang H."/>
            <person name="Lucas S.M."/>
            <person name="Robertson H.M."/>
            <person name="Bork P."/>
            <person name="Koonin E.V."/>
            <person name="Zdobnov E.M."/>
            <person name="Grigoriev I.V."/>
            <person name="Lynch M."/>
            <person name="Boore J.L."/>
        </authorList>
    </citation>
    <scope>NUCLEOTIDE SEQUENCE [LARGE SCALE GENOMIC DNA]</scope>
</reference>
<dbReference type="InParanoid" id="E9HGN0"/>
<dbReference type="InterPro" id="IPR034732">
    <property type="entry name" value="EPHD"/>
</dbReference>
<dbReference type="Gene3D" id="3.30.40.10">
    <property type="entry name" value="Zinc/RING finger domain, C3HC4 (zinc finger)"/>
    <property type="match status" value="1"/>
</dbReference>
<evidence type="ECO:0000313" key="7">
    <source>
        <dbReference type="EMBL" id="EFX69125.1"/>
    </source>
</evidence>
<keyword evidence="1" id="KW-0597">Phosphoprotein</keyword>
<evidence type="ECO:0000256" key="4">
    <source>
        <dbReference type="ARBA" id="ARBA00022833"/>
    </source>
</evidence>
<evidence type="ECO:0000256" key="1">
    <source>
        <dbReference type="ARBA" id="ARBA00022553"/>
    </source>
</evidence>
<sequence length="503" mass="56176">MRVKEKPYPLNHGVEVASVVSPNKRQIQPKVTTGIEVEPHNQVLDLSKPSEKVNGFTGTTETDAIHRRLGSLDGDVQNLAKSVVDLMENSSAGGKRKRSPAKVSPLKNVKEPTFAEPCQPVGQPSDVDESFVKKELFKDVSPIDQEVKKETQTQMVVNIEPKGKKKNATQQGKKSLKKRKNVKKKSFAKDDDDFQIDPRLGGTKIKQSISNKGKDKKLKSTDQELKKNKTVEQRCPYIHIEGSWNVPNVVKIVNGHVKEDENDGKASTKLTKAAQYIDEEHRNKVAKVGFTSTLSDRYDTHNRDATWVCVFCQLFTHTQCLGDLYGPYYISQVPAEPIWFSKRNPDSLSHCDSGTVAEPDSSVRTNSKKTKKSPKKKSLVKDEITVQTMPSGDESSARVTSEIPVGIFPLDPTDEKVEVWFHESCLIWAPGVCLVPPRLVGLDEAVSDSQQVICEYCKKRGGHIFCRSRGCGLRTHFPCAVTHGWLLQEETFMALCPTHLDQE</sequence>
<feature type="domain" description="PHD-type" evidence="6">
    <location>
        <begin position="388"/>
        <end position="500"/>
    </location>
</feature>
<proteinExistence type="predicted"/>
<protein>
    <recommendedName>
        <fullName evidence="6">PHD-type domain-containing protein</fullName>
    </recommendedName>
</protein>
<keyword evidence="2" id="KW-0479">Metal-binding</keyword>
<dbReference type="Proteomes" id="UP000000305">
    <property type="component" value="Unassembled WGS sequence"/>
</dbReference>
<evidence type="ECO:0000256" key="3">
    <source>
        <dbReference type="ARBA" id="ARBA00022771"/>
    </source>
</evidence>
<dbReference type="eggNOG" id="KOG1084">
    <property type="taxonomic scope" value="Eukaryota"/>
</dbReference>
<dbReference type="PhylomeDB" id="E9HGN0"/>
<dbReference type="PANTHER" id="PTHR14955">
    <property type="entry name" value="RETINOIC ACID INDUCED 1/TRANSCRIPTION FACTOR 20"/>
    <property type="match status" value="1"/>
</dbReference>
<dbReference type="OMA" id="HEECAIW"/>
<dbReference type="PROSITE" id="PS51805">
    <property type="entry name" value="EPHD"/>
    <property type="match status" value="1"/>
</dbReference>
<accession>E9HGN0</accession>
<dbReference type="AlphaFoldDB" id="E9HGN0"/>
<feature type="region of interest" description="Disordered" evidence="5">
    <location>
        <begin position="159"/>
        <end position="225"/>
    </location>
</feature>
<keyword evidence="4" id="KW-0862">Zinc</keyword>
<dbReference type="InterPro" id="IPR013083">
    <property type="entry name" value="Znf_RING/FYVE/PHD"/>
</dbReference>
<dbReference type="GO" id="GO:0008270">
    <property type="term" value="F:zinc ion binding"/>
    <property type="evidence" value="ECO:0007669"/>
    <property type="project" value="UniProtKB-KW"/>
</dbReference>
<dbReference type="OrthoDB" id="10029243at2759"/>